<protein>
    <submittedName>
        <fullName evidence="9">7-carboxy-7-deazaguanine synthase</fullName>
        <ecNumber evidence="9">4.3.99.3</ecNumber>
    </submittedName>
</protein>
<accession>A0A5J4R9F0</accession>
<evidence type="ECO:0000256" key="1">
    <source>
        <dbReference type="ARBA" id="ARBA00022485"/>
    </source>
</evidence>
<gene>
    <name evidence="9" type="ORF">EZS27_021295</name>
</gene>
<dbReference type="SUPFAM" id="SSF102114">
    <property type="entry name" value="Radical SAM enzymes"/>
    <property type="match status" value="1"/>
</dbReference>
<feature type="domain" description="Radical SAM core" evidence="8">
    <location>
        <begin position="25"/>
        <end position="189"/>
    </location>
</feature>
<keyword evidence="5" id="KW-0408">Iron</keyword>
<comment type="caution">
    <text evidence="9">The sequence shown here is derived from an EMBL/GenBank/DDBJ whole genome shotgun (WGS) entry which is preliminary data.</text>
</comment>
<keyword evidence="3" id="KW-0479">Metal-binding</keyword>
<dbReference type="GO" id="GO:0016829">
    <property type="term" value="F:lyase activity"/>
    <property type="evidence" value="ECO:0007669"/>
    <property type="project" value="UniProtKB-KW"/>
</dbReference>
<dbReference type="Pfam" id="PF04055">
    <property type="entry name" value="Radical_SAM"/>
    <property type="match status" value="1"/>
</dbReference>
<evidence type="ECO:0000313" key="9">
    <source>
        <dbReference type="EMBL" id="KAA6329944.1"/>
    </source>
</evidence>
<dbReference type="GO" id="GO:0051539">
    <property type="term" value="F:4 iron, 4 sulfur cluster binding"/>
    <property type="evidence" value="ECO:0007669"/>
    <property type="project" value="UniProtKB-KW"/>
</dbReference>
<name>A0A5J4R9F0_9ZZZZ</name>
<evidence type="ECO:0000256" key="4">
    <source>
        <dbReference type="ARBA" id="ARBA00022842"/>
    </source>
</evidence>
<dbReference type="InterPro" id="IPR058240">
    <property type="entry name" value="rSAM_sf"/>
</dbReference>
<dbReference type="GO" id="GO:0046872">
    <property type="term" value="F:metal ion binding"/>
    <property type="evidence" value="ECO:0007669"/>
    <property type="project" value="UniProtKB-KW"/>
</dbReference>
<evidence type="ECO:0000259" key="8">
    <source>
        <dbReference type="PROSITE" id="PS51918"/>
    </source>
</evidence>
<dbReference type="PROSITE" id="PS51918">
    <property type="entry name" value="RADICAL_SAM"/>
    <property type="match status" value="1"/>
</dbReference>
<keyword evidence="4" id="KW-0460">Magnesium</keyword>
<evidence type="ECO:0000256" key="5">
    <source>
        <dbReference type="ARBA" id="ARBA00023004"/>
    </source>
</evidence>
<dbReference type="PANTHER" id="PTHR42836:SF1">
    <property type="entry name" value="7-CARBOXY-7-DEAZAGUANINE SYNTHASE"/>
    <property type="match status" value="1"/>
</dbReference>
<dbReference type="PIRSF" id="PIRSF000370">
    <property type="entry name" value="QueE"/>
    <property type="match status" value="1"/>
</dbReference>
<dbReference type="Gene3D" id="3.20.20.70">
    <property type="entry name" value="Aldolase class I"/>
    <property type="match status" value="1"/>
</dbReference>
<dbReference type="SFLD" id="SFLDS00029">
    <property type="entry name" value="Radical_SAM"/>
    <property type="match status" value="1"/>
</dbReference>
<dbReference type="HAMAP" id="MF_00917">
    <property type="entry name" value="QueE"/>
    <property type="match status" value="1"/>
</dbReference>
<keyword evidence="6" id="KW-0411">Iron-sulfur</keyword>
<dbReference type="EMBL" id="SNRY01001573">
    <property type="protein sequence ID" value="KAA6329944.1"/>
    <property type="molecule type" value="Genomic_DNA"/>
</dbReference>
<keyword evidence="2" id="KW-0949">S-adenosyl-L-methionine</keyword>
<evidence type="ECO:0000256" key="3">
    <source>
        <dbReference type="ARBA" id="ARBA00022723"/>
    </source>
</evidence>
<organism evidence="9">
    <name type="scientific">termite gut metagenome</name>
    <dbReference type="NCBI Taxonomy" id="433724"/>
    <lineage>
        <taxon>unclassified sequences</taxon>
        <taxon>metagenomes</taxon>
        <taxon>organismal metagenomes</taxon>
    </lineage>
</organism>
<dbReference type="CDD" id="cd01335">
    <property type="entry name" value="Radical_SAM"/>
    <property type="match status" value="1"/>
</dbReference>
<evidence type="ECO:0000256" key="2">
    <source>
        <dbReference type="ARBA" id="ARBA00022691"/>
    </source>
</evidence>
<reference evidence="9" key="1">
    <citation type="submission" date="2019-03" db="EMBL/GenBank/DDBJ databases">
        <title>Single cell metagenomics reveals metabolic interactions within the superorganism composed of flagellate Streblomastix strix and complex community of Bacteroidetes bacteria on its surface.</title>
        <authorList>
            <person name="Treitli S.C."/>
            <person name="Kolisko M."/>
            <person name="Husnik F."/>
            <person name="Keeling P."/>
            <person name="Hampl V."/>
        </authorList>
    </citation>
    <scope>NUCLEOTIDE SEQUENCE</scope>
    <source>
        <strain evidence="9">STM</strain>
    </source>
</reference>
<evidence type="ECO:0000256" key="7">
    <source>
        <dbReference type="ARBA" id="ARBA00023239"/>
    </source>
</evidence>
<keyword evidence="1" id="KW-0004">4Fe-4S</keyword>
<dbReference type="InterPro" id="IPR007197">
    <property type="entry name" value="rSAM"/>
</dbReference>
<proteinExistence type="inferred from homology"/>
<evidence type="ECO:0000256" key="6">
    <source>
        <dbReference type="ARBA" id="ARBA00023014"/>
    </source>
</evidence>
<keyword evidence="7 9" id="KW-0456">Lyase</keyword>
<dbReference type="PANTHER" id="PTHR42836">
    <property type="entry name" value="7-CARBOXY-7-DEAZAGUANINE SYNTHASE"/>
    <property type="match status" value="1"/>
</dbReference>
<dbReference type="InterPro" id="IPR013785">
    <property type="entry name" value="Aldolase_TIM"/>
</dbReference>
<dbReference type="EC" id="4.3.99.3" evidence="9"/>
<dbReference type="InterPro" id="IPR024924">
    <property type="entry name" value="7-CO-7-deazaguanine_synth-like"/>
</dbReference>
<sequence length="189" mass="21510">MEKIGEMGVKKINEIFYSIQGEGHFTGTPAVFVRFSGCNLKCSFCDTNHIHGKLMTDKQILEEIKKYPANHIILTGGEPCLQITSTFVQLIKDNNGFVQIETNGTVLPPANIDWITCSPKIDSNVVIVNPDELKVVYIGQEMSQYDTYTTREYYLQPCSMKNTDEVIDYVKKNPKWKLSLQTHKILNIQ</sequence>
<dbReference type="AlphaFoldDB" id="A0A5J4R9F0"/>